<dbReference type="GO" id="GO:0008757">
    <property type="term" value="F:S-adenosylmethionine-dependent methyltransferase activity"/>
    <property type="evidence" value="ECO:0007669"/>
    <property type="project" value="InterPro"/>
</dbReference>
<proteinExistence type="predicted"/>
<dbReference type="InterPro" id="IPR052356">
    <property type="entry name" value="Thiol_S-MT"/>
</dbReference>
<sequence length="312" mass="34391">MLLDQKEVLALLRCPRSGAELDKLDDQNAKVASSTGDIHYEVVNGYPILLCSERCKGLGWQLSSDASAVPRNTYSGAMKVMKRLVSPPSGATKKNVDTLISTLFEVRRKPRVLIVGGGTIGEGMDRFYEDVNIELVSFDVYASPNVQFVADAHCIPLGDNSFDAVIIQAVLEHVMDPGMVVSEIHRVLKPNGLVYAETPFLQHVHEGPYDFMRFTESGHRLLFRQFSLVKSGVCSGAGTQLLWALEGFFSGLFRSHWAGKAIKLSLFWVMLFDRLIPEKYNVDAANGVFFLGAKSECSIGNAEIVAHYKGAQ</sequence>
<dbReference type="OrthoDB" id="323463at2"/>
<dbReference type="RefSeq" id="WP_062663554.1">
    <property type="nucleotide sequence ID" value="NZ_FIZX01000002.1"/>
</dbReference>
<dbReference type="CDD" id="cd02440">
    <property type="entry name" value="AdoMet_MTases"/>
    <property type="match status" value="1"/>
</dbReference>
<evidence type="ECO:0000259" key="1">
    <source>
        <dbReference type="Pfam" id="PF08241"/>
    </source>
</evidence>
<dbReference type="EC" id="2.1.1.222" evidence="2"/>
<dbReference type="AlphaFoldDB" id="A0A128F4B3"/>
<dbReference type="PANTHER" id="PTHR45036">
    <property type="entry name" value="METHYLTRANSFERASE LIKE 7B"/>
    <property type="match status" value="1"/>
</dbReference>
<gene>
    <name evidence="2" type="primary">ubiG_5</name>
    <name evidence="2" type="ORF">GCE9029_02489</name>
</gene>
<accession>A0A128F4B3</accession>
<protein>
    <submittedName>
        <fullName evidence="2">Ubiquinone biosynthesis O-methyltransferase</fullName>
        <ecNumber evidence="2">2.1.1.222</ecNumber>
    </submittedName>
</protein>
<dbReference type="Gene3D" id="3.40.50.150">
    <property type="entry name" value="Vaccinia Virus protein VP39"/>
    <property type="match status" value="1"/>
</dbReference>
<name>A0A128F4B3_9GAMM</name>
<dbReference type="Proteomes" id="UP000071641">
    <property type="component" value="Unassembled WGS sequence"/>
</dbReference>
<dbReference type="Pfam" id="PF08241">
    <property type="entry name" value="Methyltransf_11"/>
    <property type="match status" value="1"/>
</dbReference>
<evidence type="ECO:0000313" key="2">
    <source>
        <dbReference type="EMBL" id="CZF81244.1"/>
    </source>
</evidence>
<dbReference type="GO" id="GO:0032259">
    <property type="term" value="P:methylation"/>
    <property type="evidence" value="ECO:0007669"/>
    <property type="project" value="UniProtKB-KW"/>
</dbReference>
<feature type="domain" description="Methyltransferase type 11" evidence="1">
    <location>
        <begin position="146"/>
        <end position="195"/>
    </location>
</feature>
<dbReference type="PANTHER" id="PTHR45036:SF1">
    <property type="entry name" value="METHYLTRANSFERASE LIKE 7A"/>
    <property type="match status" value="1"/>
</dbReference>
<reference evidence="3" key="1">
    <citation type="submission" date="2016-02" db="EMBL/GenBank/DDBJ databases">
        <authorList>
            <person name="Rodrigo-Torres Lidia"/>
            <person name="Arahal R.David."/>
        </authorList>
    </citation>
    <scope>NUCLEOTIDE SEQUENCE [LARGE SCALE GENOMIC DNA]</scope>
    <source>
        <strain evidence="3">CECT 9029</strain>
    </source>
</reference>
<keyword evidence="2" id="KW-0808">Transferase</keyword>
<dbReference type="SUPFAM" id="SSF53335">
    <property type="entry name" value="S-adenosyl-L-methionine-dependent methyltransferases"/>
    <property type="match status" value="1"/>
</dbReference>
<evidence type="ECO:0000313" key="3">
    <source>
        <dbReference type="Proteomes" id="UP000071641"/>
    </source>
</evidence>
<dbReference type="GO" id="GO:0102208">
    <property type="term" value="F:2-polyprenyl-6-hydroxyphenol methylase activity"/>
    <property type="evidence" value="ECO:0007669"/>
    <property type="project" value="UniProtKB-EC"/>
</dbReference>
<dbReference type="STRING" id="1796497.GCE9029_02489"/>
<keyword evidence="2" id="KW-0830">Ubiquinone</keyword>
<dbReference type="EMBL" id="FIZX01000002">
    <property type="protein sequence ID" value="CZF81244.1"/>
    <property type="molecule type" value="Genomic_DNA"/>
</dbReference>
<organism evidence="2 3">
    <name type="scientific">Grimontia celer</name>
    <dbReference type="NCBI Taxonomy" id="1796497"/>
    <lineage>
        <taxon>Bacteria</taxon>
        <taxon>Pseudomonadati</taxon>
        <taxon>Pseudomonadota</taxon>
        <taxon>Gammaproteobacteria</taxon>
        <taxon>Vibrionales</taxon>
        <taxon>Vibrionaceae</taxon>
        <taxon>Grimontia</taxon>
    </lineage>
</organism>
<dbReference type="InterPro" id="IPR013216">
    <property type="entry name" value="Methyltransf_11"/>
</dbReference>
<keyword evidence="3" id="KW-1185">Reference proteome</keyword>
<keyword evidence="2" id="KW-0489">Methyltransferase</keyword>
<dbReference type="InterPro" id="IPR029063">
    <property type="entry name" value="SAM-dependent_MTases_sf"/>
</dbReference>